<gene>
    <name evidence="6" type="ORF">PP2015_2337</name>
</gene>
<evidence type="ECO:0000313" key="6">
    <source>
        <dbReference type="EMBL" id="ALO42833.1"/>
    </source>
</evidence>
<keyword evidence="4" id="KW-0732">Signal</keyword>
<evidence type="ECO:0000256" key="2">
    <source>
        <dbReference type="ARBA" id="ARBA00023110"/>
    </source>
</evidence>
<keyword evidence="3 6" id="KW-0413">Isomerase</keyword>
<keyword evidence="2" id="KW-0697">Rotamase</keyword>
<protein>
    <recommendedName>
        <fullName evidence="1">peptidylprolyl isomerase</fullName>
        <ecNumber evidence="1">5.2.1.8</ecNumber>
    </recommendedName>
</protein>
<dbReference type="OrthoDB" id="9807797at2"/>
<dbReference type="Gene3D" id="2.40.100.10">
    <property type="entry name" value="Cyclophilin-like"/>
    <property type="match status" value="1"/>
</dbReference>
<dbReference type="SUPFAM" id="SSF50891">
    <property type="entry name" value="Cyclophilin-like"/>
    <property type="match status" value="1"/>
</dbReference>
<feature type="chain" id="PRO_5006601122" description="peptidylprolyl isomerase" evidence="4">
    <location>
        <begin position="24"/>
        <end position="295"/>
    </location>
</feature>
<feature type="signal peptide" evidence="4">
    <location>
        <begin position="1"/>
        <end position="23"/>
    </location>
</feature>
<dbReference type="PANTHER" id="PTHR45625:SF4">
    <property type="entry name" value="PEPTIDYLPROLYL ISOMERASE DOMAIN AND WD REPEAT-CONTAINING PROTEIN 1"/>
    <property type="match status" value="1"/>
</dbReference>
<dbReference type="InterPro" id="IPR029000">
    <property type="entry name" value="Cyclophilin-like_dom_sf"/>
</dbReference>
<dbReference type="PANTHER" id="PTHR45625">
    <property type="entry name" value="PEPTIDYL-PROLYL CIS-TRANS ISOMERASE-RELATED"/>
    <property type="match status" value="1"/>
</dbReference>
<evidence type="ECO:0000256" key="4">
    <source>
        <dbReference type="SAM" id="SignalP"/>
    </source>
</evidence>
<evidence type="ECO:0000256" key="1">
    <source>
        <dbReference type="ARBA" id="ARBA00013194"/>
    </source>
</evidence>
<evidence type="ECO:0000313" key="7">
    <source>
        <dbReference type="Proteomes" id="UP000061457"/>
    </source>
</evidence>
<dbReference type="CDD" id="cd00317">
    <property type="entry name" value="cyclophilin"/>
    <property type="match status" value="1"/>
</dbReference>
<dbReference type="InterPro" id="IPR044666">
    <property type="entry name" value="Cyclophilin_A-like"/>
</dbReference>
<evidence type="ECO:0000256" key="3">
    <source>
        <dbReference type="ARBA" id="ARBA00023235"/>
    </source>
</evidence>
<dbReference type="AlphaFoldDB" id="A0A0S2K3G5"/>
<dbReference type="InterPro" id="IPR002130">
    <property type="entry name" value="Cyclophilin-type_PPIase_dom"/>
</dbReference>
<dbReference type="PROSITE" id="PS51257">
    <property type="entry name" value="PROKAR_LIPOPROTEIN"/>
    <property type="match status" value="1"/>
</dbReference>
<dbReference type="STRING" id="161398.PP2015_2337"/>
<name>A0A0S2K3G5_9GAMM</name>
<reference evidence="6 7" key="1">
    <citation type="submission" date="2015-11" db="EMBL/GenBank/DDBJ databases">
        <authorList>
            <person name="Zhang Y."/>
            <person name="Guo Z."/>
        </authorList>
    </citation>
    <scope>NUCLEOTIDE SEQUENCE [LARGE SCALE GENOMIC DNA]</scope>
    <source>
        <strain evidence="6 7">KCTC 12086</strain>
    </source>
</reference>
<dbReference type="EC" id="5.2.1.8" evidence="1"/>
<organism evidence="6 7">
    <name type="scientific">Pseudoalteromonas phenolica</name>
    <dbReference type="NCBI Taxonomy" id="161398"/>
    <lineage>
        <taxon>Bacteria</taxon>
        <taxon>Pseudomonadati</taxon>
        <taxon>Pseudomonadota</taxon>
        <taxon>Gammaproteobacteria</taxon>
        <taxon>Alteromonadales</taxon>
        <taxon>Pseudoalteromonadaceae</taxon>
        <taxon>Pseudoalteromonas</taxon>
    </lineage>
</organism>
<dbReference type="PROSITE" id="PS50072">
    <property type="entry name" value="CSA_PPIASE_2"/>
    <property type="match status" value="1"/>
</dbReference>
<dbReference type="GO" id="GO:0003755">
    <property type="term" value="F:peptidyl-prolyl cis-trans isomerase activity"/>
    <property type="evidence" value="ECO:0007669"/>
    <property type="project" value="UniProtKB-KW"/>
</dbReference>
<sequence>MLLRAFGLTACVLLAGCSSTQNTESVPIKPEVRSPSTIISSASADVWQQVNNDDVLRIDLPTGRVYVHLNPELAPGHVDNIKKLAREGFYDGLNVYRFVESFVAQGGDQSGEKQPTQGSKGIAGEMFLTTETSLEITPLNALDGYADKTGFLNGFAVAQNSDGKKTWMTHCTGTFAMARGNEIDSGGTEFYITLAPQRYLDKNTTVFGRVLEGMEHAQRLMRTPVEGQPFNLISQVRVLSDISGEDNSAFTVFDTSSEDFKELIESRKNRPSEWFVDKPNHTDVCSVSIPTKRLN</sequence>
<dbReference type="RefSeq" id="WP_083496578.1">
    <property type="nucleotide sequence ID" value="NZ_CP013187.1"/>
</dbReference>
<evidence type="ECO:0000259" key="5">
    <source>
        <dbReference type="PROSITE" id="PS50072"/>
    </source>
</evidence>
<dbReference type="EMBL" id="CP013187">
    <property type="protein sequence ID" value="ALO42833.1"/>
    <property type="molecule type" value="Genomic_DNA"/>
</dbReference>
<keyword evidence="7" id="KW-1185">Reference proteome</keyword>
<dbReference type="Proteomes" id="UP000061457">
    <property type="component" value="Chromosome I"/>
</dbReference>
<dbReference type="Pfam" id="PF00160">
    <property type="entry name" value="Pro_isomerase"/>
    <property type="match status" value="1"/>
</dbReference>
<dbReference type="KEGG" id="pphe:PP2015_2337"/>
<proteinExistence type="predicted"/>
<accession>A0A0S2K3G5</accession>
<dbReference type="PATRIC" id="fig|161398.10.peg.2387"/>
<feature type="domain" description="PPIase cyclophilin-type" evidence="5">
    <location>
        <begin position="54"/>
        <end position="244"/>
    </location>
</feature>